<feature type="domain" description="GP-PDE" evidence="2">
    <location>
        <begin position="47"/>
        <end position="309"/>
    </location>
</feature>
<evidence type="ECO:0000259" key="2">
    <source>
        <dbReference type="PROSITE" id="PS51704"/>
    </source>
</evidence>
<evidence type="ECO:0000313" key="4">
    <source>
        <dbReference type="EMBL" id="TAA35515.1"/>
    </source>
</evidence>
<reference evidence="5 6" key="1">
    <citation type="submission" date="2019-02" db="EMBL/GenBank/DDBJ databases">
        <title>WGS of Pseudoxanthomonas species novum from clinical isolates.</title>
        <authorList>
            <person name="Bernier A.-M."/>
            <person name="Bernard K."/>
            <person name="Vachon A."/>
        </authorList>
    </citation>
    <scope>NUCLEOTIDE SEQUENCE [LARGE SCALE GENOMIC DNA]</scope>
    <source>
        <strain evidence="4 6">NML140781</strain>
        <strain evidence="3 5">NML171202</strain>
    </source>
</reference>
<feature type="signal peptide" evidence="1">
    <location>
        <begin position="1"/>
        <end position="29"/>
    </location>
</feature>
<gene>
    <name evidence="4" type="ORF">EA656_07430</name>
    <name evidence="3" type="ORF">EA661_03340</name>
</gene>
<dbReference type="Gene3D" id="3.20.20.190">
    <property type="entry name" value="Phosphatidylinositol (PI) phosphodiesterase"/>
    <property type="match status" value="1"/>
</dbReference>
<dbReference type="Proteomes" id="UP000291286">
    <property type="component" value="Unassembled WGS sequence"/>
</dbReference>
<dbReference type="GO" id="GO:0006644">
    <property type="term" value="P:phospholipid metabolic process"/>
    <property type="evidence" value="ECO:0007669"/>
    <property type="project" value="TreeGrafter"/>
</dbReference>
<evidence type="ECO:0000256" key="1">
    <source>
        <dbReference type="SAM" id="SignalP"/>
    </source>
</evidence>
<sequence length="309" mass="32821">MPANLASSRPLRALSLAALALLMAAPALAQSRRQGAELPQMRLSQRPLIVAHRGRATPDGAENSLVQMQQVASHQIGVEMDLAASQDGVLYLLHDATLDRTTTGTGPIKAQTSQALDAVKLKDGHGKPTDEALPRLTKVLDWAAGVPDVILMIDLKGIKAATLAPLLRERKLQDRVILLTFERGAAAEALASADGAMVSVLIKTQSDANYYKRIAAGRPLAMYVPQDSKNKVFGYAKTAGAVLVTDVIDGEGEDSAALNAKVAKQGCKAYLDYIDAHYTDVLVTNHPKCAAQTLKAYVPTTATTDNGPH</sequence>
<dbReference type="GO" id="GO:0006580">
    <property type="term" value="P:ethanolamine metabolic process"/>
    <property type="evidence" value="ECO:0007669"/>
    <property type="project" value="TreeGrafter"/>
</dbReference>
<dbReference type="PANTHER" id="PTHR46320:SF1">
    <property type="entry name" value="GLYCEROPHOSPHODIESTER PHOSPHODIESTERASE 1"/>
    <property type="match status" value="1"/>
</dbReference>
<comment type="caution">
    <text evidence="4">The sequence shown here is derived from an EMBL/GenBank/DDBJ whole genome shotgun (WGS) entry which is preliminary data.</text>
</comment>
<accession>A0A4Q8LR62</accession>
<dbReference type="GO" id="GO:0070291">
    <property type="term" value="P:N-acylethanolamine metabolic process"/>
    <property type="evidence" value="ECO:0007669"/>
    <property type="project" value="TreeGrafter"/>
</dbReference>
<dbReference type="GO" id="GO:0005886">
    <property type="term" value="C:plasma membrane"/>
    <property type="evidence" value="ECO:0007669"/>
    <property type="project" value="TreeGrafter"/>
</dbReference>
<dbReference type="InterPro" id="IPR030395">
    <property type="entry name" value="GP_PDE_dom"/>
</dbReference>
<accession>A0A4V2HF19</accession>
<dbReference type="CDD" id="cd08566">
    <property type="entry name" value="GDPD_AtGDE_like"/>
    <property type="match status" value="1"/>
</dbReference>
<dbReference type="PROSITE" id="PS51704">
    <property type="entry name" value="GP_PDE"/>
    <property type="match status" value="1"/>
</dbReference>
<organism evidence="4 6">
    <name type="scientific">Pseudoxanthomonas winnipegensis</name>
    <dbReference type="NCBI Taxonomy" id="2480810"/>
    <lineage>
        <taxon>Bacteria</taxon>
        <taxon>Pseudomonadati</taxon>
        <taxon>Pseudomonadota</taxon>
        <taxon>Gammaproteobacteria</taxon>
        <taxon>Lysobacterales</taxon>
        <taxon>Lysobacteraceae</taxon>
        <taxon>Pseudoxanthomonas</taxon>
    </lineage>
</organism>
<evidence type="ECO:0000313" key="6">
    <source>
        <dbReference type="Proteomes" id="UP000292087"/>
    </source>
</evidence>
<dbReference type="EMBL" id="SHMB01000001">
    <property type="protein sequence ID" value="TAA33306.1"/>
    <property type="molecule type" value="Genomic_DNA"/>
</dbReference>
<dbReference type="SUPFAM" id="SSF51695">
    <property type="entry name" value="PLC-like phosphodiesterases"/>
    <property type="match status" value="1"/>
</dbReference>
<dbReference type="EMBL" id="SHMF01000002">
    <property type="protein sequence ID" value="TAA35515.1"/>
    <property type="molecule type" value="Genomic_DNA"/>
</dbReference>
<dbReference type="GO" id="GO:0008889">
    <property type="term" value="F:glycerophosphodiester phosphodiesterase activity"/>
    <property type="evidence" value="ECO:0007669"/>
    <property type="project" value="TreeGrafter"/>
</dbReference>
<protein>
    <submittedName>
        <fullName evidence="4">Glycerophosphodiester phosphodiesterase family protein</fullName>
    </submittedName>
</protein>
<dbReference type="InterPro" id="IPR017946">
    <property type="entry name" value="PLC-like_Pdiesterase_TIM-brl"/>
</dbReference>
<proteinExistence type="predicted"/>
<evidence type="ECO:0000313" key="5">
    <source>
        <dbReference type="Proteomes" id="UP000291286"/>
    </source>
</evidence>
<dbReference type="AlphaFoldDB" id="A0A4V2HF19"/>
<feature type="chain" id="PRO_5042718873" evidence="1">
    <location>
        <begin position="30"/>
        <end position="309"/>
    </location>
</feature>
<dbReference type="Proteomes" id="UP000292087">
    <property type="component" value="Unassembled WGS sequence"/>
</dbReference>
<evidence type="ECO:0000313" key="3">
    <source>
        <dbReference type="EMBL" id="TAA33306.1"/>
    </source>
</evidence>
<dbReference type="PANTHER" id="PTHR46320">
    <property type="entry name" value="GLYCEROPHOSPHODIESTER PHOSPHODIESTERASE 1"/>
    <property type="match status" value="1"/>
</dbReference>
<dbReference type="RefSeq" id="WP_130515691.1">
    <property type="nucleotide sequence ID" value="NZ_SHLZ01000010.1"/>
</dbReference>
<keyword evidence="1" id="KW-0732">Signal</keyword>
<dbReference type="Pfam" id="PF03009">
    <property type="entry name" value="GDPD"/>
    <property type="match status" value="1"/>
</dbReference>
<name>A0A4V2HF19_9GAMM</name>